<accession>A0A1H3IWC3</accession>
<dbReference type="InterPro" id="IPR000160">
    <property type="entry name" value="GGDEF_dom"/>
</dbReference>
<dbReference type="Gene3D" id="3.30.450.20">
    <property type="entry name" value="PAS domain"/>
    <property type="match status" value="2"/>
</dbReference>
<evidence type="ECO:0000313" key="4">
    <source>
        <dbReference type="Proteomes" id="UP000199652"/>
    </source>
</evidence>
<dbReference type="STRING" id="1528.SAMN04488579_12520"/>
<keyword evidence="4" id="KW-1185">Reference proteome</keyword>
<evidence type="ECO:0000259" key="2">
    <source>
        <dbReference type="PROSITE" id="PS50887"/>
    </source>
</evidence>
<keyword evidence="1" id="KW-0472">Membrane</keyword>
<feature type="transmembrane region" description="Helical" evidence="1">
    <location>
        <begin position="12"/>
        <end position="31"/>
    </location>
</feature>
<keyword evidence="1" id="KW-1133">Transmembrane helix</keyword>
<dbReference type="OrthoDB" id="1776574at2"/>
<reference evidence="4" key="1">
    <citation type="submission" date="2016-10" db="EMBL/GenBank/DDBJ databases">
        <authorList>
            <person name="Varghese N."/>
            <person name="Submissions S."/>
        </authorList>
    </citation>
    <scope>NUCLEOTIDE SEQUENCE [LARGE SCALE GENOMIC DNA]</scope>
    <source>
        <strain evidence="4">VPI 5359</strain>
    </source>
</reference>
<dbReference type="Proteomes" id="UP000199652">
    <property type="component" value="Unassembled WGS sequence"/>
</dbReference>
<evidence type="ECO:0000256" key="1">
    <source>
        <dbReference type="SAM" id="Phobius"/>
    </source>
</evidence>
<dbReference type="AlphaFoldDB" id="A0A1H3IWC3"/>
<dbReference type="NCBIfam" id="TIGR00254">
    <property type="entry name" value="GGDEF"/>
    <property type="match status" value="1"/>
</dbReference>
<feature type="domain" description="GGDEF" evidence="2">
    <location>
        <begin position="483"/>
        <end position="616"/>
    </location>
</feature>
<dbReference type="InterPro" id="IPR035965">
    <property type="entry name" value="PAS-like_dom_sf"/>
</dbReference>
<dbReference type="InterPro" id="IPR029787">
    <property type="entry name" value="Nucleotide_cyclase"/>
</dbReference>
<dbReference type="SUPFAM" id="SSF55785">
    <property type="entry name" value="PYP-like sensor domain (PAS domain)"/>
    <property type="match status" value="1"/>
</dbReference>
<sequence>MTFNRSCKNYTAKFISVLFILFILITQIVLINRATNSTETAIKTDLSKESYQSLSIVEARLSGRYYMLRSLSDYLRHHPETLNDEDTLKGMMASIRDTGDFTSVGFANASGDALFARSETTNIADRSYFKQSISGKEAIELIPSSRISQEPRIIISVPVQSDAIGPNVLFASFSMDAFGQAFNISGQNVDGTAFICTQDLTLVTNLSTETHYQLASVSDITLTKDNQAQLTADMAARVGNTLDCKYDGSSAYLSYVPMTINNWVFFTLIPKEDLATAAFSFQPILYILLGIITVAATLLVLFFLHREIQTRRELEDDRMKLAMKEEQYRLISNLSETILFEADPKTGAFRFNDQFETVFHRAPEATTIDFFSTPQAIVESDDMDAFLNIGRNMKLGTPHYNTSFRLLDDKGNPTWMDFEFITLFDDHNVPQRIIGRMNNIDKEKRELLDLNSKAYKDGLTQAFNRQGFLRMVSDVFEQSSDTQYHALMLLDLDDFKHINDTYGHDRGDVVLQSVAATLMDCLRSSDITGRLGGDEFIALVKDIRTCEDILPIAEKICTRIAALPSNASGTEQVSCSLGIALYPTDGTHFSQLYKAADIALYEAKHEGKATYVFYDETLKSN</sequence>
<dbReference type="SMART" id="SM00267">
    <property type="entry name" value="GGDEF"/>
    <property type="match status" value="1"/>
</dbReference>
<dbReference type="PROSITE" id="PS50887">
    <property type="entry name" value="GGDEF"/>
    <property type="match status" value="1"/>
</dbReference>
<dbReference type="RefSeq" id="WP_090246796.1">
    <property type="nucleotide sequence ID" value="NZ_FNOU01000025.1"/>
</dbReference>
<gene>
    <name evidence="3" type="ORF">SAMN04488579_12520</name>
</gene>
<feature type="transmembrane region" description="Helical" evidence="1">
    <location>
        <begin position="284"/>
        <end position="304"/>
    </location>
</feature>
<protein>
    <submittedName>
        <fullName evidence="3">Diguanylate cyclase (GGDEF) domain-containing protein</fullName>
    </submittedName>
</protein>
<dbReference type="Pfam" id="PF00990">
    <property type="entry name" value="GGDEF"/>
    <property type="match status" value="1"/>
</dbReference>
<evidence type="ECO:0000313" key="3">
    <source>
        <dbReference type="EMBL" id="SDY31867.1"/>
    </source>
</evidence>
<dbReference type="PANTHER" id="PTHR46663:SF2">
    <property type="entry name" value="GGDEF DOMAIN-CONTAINING PROTEIN"/>
    <property type="match status" value="1"/>
</dbReference>
<name>A0A1H3IWC3_EUBBA</name>
<dbReference type="Gene3D" id="3.30.70.270">
    <property type="match status" value="1"/>
</dbReference>
<dbReference type="CDD" id="cd01949">
    <property type="entry name" value="GGDEF"/>
    <property type="match status" value="1"/>
</dbReference>
<proteinExistence type="predicted"/>
<dbReference type="InterPro" id="IPR052163">
    <property type="entry name" value="DGC-Regulatory_Protein"/>
</dbReference>
<dbReference type="EMBL" id="FNOU01000025">
    <property type="protein sequence ID" value="SDY31867.1"/>
    <property type="molecule type" value="Genomic_DNA"/>
</dbReference>
<organism evidence="3 4">
    <name type="scientific">Eubacterium barkeri</name>
    <name type="common">Clostridium barkeri</name>
    <dbReference type="NCBI Taxonomy" id="1528"/>
    <lineage>
        <taxon>Bacteria</taxon>
        <taxon>Bacillati</taxon>
        <taxon>Bacillota</taxon>
        <taxon>Clostridia</taxon>
        <taxon>Eubacteriales</taxon>
        <taxon>Eubacteriaceae</taxon>
        <taxon>Eubacterium</taxon>
    </lineage>
</organism>
<dbReference type="SUPFAM" id="SSF55073">
    <property type="entry name" value="Nucleotide cyclase"/>
    <property type="match status" value="1"/>
</dbReference>
<keyword evidence="1" id="KW-0812">Transmembrane</keyword>
<dbReference type="PANTHER" id="PTHR46663">
    <property type="entry name" value="DIGUANYLATE CYCLASE DGCT-RELATED"/>
    <property type="match status" value="1"/>
</dbReference>
<dbReference type="InterPro" id="IPR043128">
    <property type="entry name" value="Rev_trsase/Diguanyl_cyclase"/>
</dbReference>